<evidence type="ECO:0000259" key="13">
    <source>
        <dbReference type="Pfam" id="PF08172"/>
    </source>
</evidence>
<dbReference type="InterPro" id="IPR012955">
    <property type="entry name" value="CASP_C"/>
</dbReference>
<feature type="transmembrane region" description="Helical" evidence="12">
    <location>
        <begin position="675"/>
        <end position="694"/>
    </location>
</feature>
<dbReference type="OrthoDB" id="10257567at2759"/>
<proteinExistence type="inferred from homology"/>
<feature type="coiled-coil region" evidence="10">
    <location>
        <begin position="257"/>
        <end position="357"/>
    </location>
</feature>
<evidence type="ECO:0000259" key="14">
    <source>
        <dbReference type="Pfam" id="PF25398"/>
    </source>
</evidence>
<dbReference type="PANTHER" id="PTHR14043">
    <property type="entry name" value="CCAAT DISPLACEMENT PROTEIN-RELATED"/>
    <property type="match status" value="1"/>
</dbReference>
<reference evidence="15 16" key="1">
    <citation type="submission" date="2017-10" db="EMBL/GenBank/DDBJ databases">
        <title>Development of genomic resources for the powdery mildew, Erysiphe pulchra.</title>
        <authorList>
            <person name="Wadl P.A."/>
            <person name="Mack B.M."/>
            <person name="Moore G."/>
            <person name="Beltz S.B."/>
        </authorList>
    </citation>
    <scope>NUCLEOTIDE SEQUENCE [LARGE SCALE GENOMIC DNA]</scope>
    <source>
        <strain evidence="15">Cflorida</strain>
    </source>
</reference>
<dbReference type="InterPro" id="IPR057476">
    <property type="entry name" value="Cux_N"/>
</dbReference>
<keyword evidence="9 12" id="KW-0472">Membrane</keyword>
<evidence type="ECO:0000256" key="3">
    <source>
        <dbReference type="ARBA" id="ARBA00018691"/>
    </source>
</evidence>
<dbReference type="AlphaFoldDB" id="A0A2S4Q1R3"/>
<evidence type="ECO:0000256" key="4">
    <source>
        <dbReference type="ARBA" id="ARBA00022448"/>
    </source>
</evidence>
<comment type="subcellular location">
    <subcellularLocation>
        <location evidence="1">Golgi apparatus membrane</location>
        <topology evidence="1">Single-pass type IV membrane protein</topology>
    </subcellularLocation>
</comment>
<organism evidence="15 16">
    <name type="scientific">Erysiphe pulchra</name>
    <dbReference type="NCBI Taxonomy" id="225359"/>
    <lineage>
        <taxon>Eukaryota</taxon>
        <taxon>Fungi</taxon>
        <taxon>Dikarya</taxon>
        <taxon>Ascomycota</taxon>
        <taxon>Pezizomycotina</taxon>
        <taxon>Leotiomycetes</taxon>
        <taxon>Erysiphales</taxon>
        <taxon>Erysiphaceae</taxon>
        <taxon>Erysiphe</taxon>
    </lineage>
</organism>
<evidence type="ECO:0000256" key="7">
    <source>
        <dbReference type="ARBA" id="ARBA00023034"/>
    </source>
</evidence>
<dbReference type="Pfam" id="PF08172">
    <property type="entry name" value="CASP_C"/>
    <property type="match status" value="1"/>
</dbReference>
<sequence length="736" mass="83550">MADSAIDSSMIKAVETCNENEQEETNKFQKAISAWRNFDLTSLIPSLDSTASEIIQYQRDSTIQRKELSQRTKEFRKLDDSAKLVEIKALLKNYQSFIDFLTNHIKSTNSAYLSIYSSLSEAPDPYPLLEASVDSLLLSEDVLPKVTSENKNLQKTVRNLTAQLEDTESKLEAERKLRQSLEETVELKVKEVEVSWTEVLEENKHNWETKEKFLEEKIDSQEQILKEIKASYEVTQRLGVSEQNGSIEGSHVTNAELEMISSDLERTTARLAEVEARNEQLRLELAKSTSHPVSQSINLEDDPRYMRIQSENASLLRKIEAARMEKDSKTREVDSKIRSIEREINLLKEERDNLKIKVQKWSDYEELKNELDILKSIEFSMGDDEDMDELQSTKKSSKAKGDTLEQLLLSRNKKITEELTVLRVSHADLINQIQKMKEELFQARSELERLQNLNSTLENDLATFHETNNTFSSSMSTTGNHVTRYPTSSSNFTRKGRTSPTSSIISGFGPRTSMSPFEPLKTGDSPGSGSAILPMITAQRDRFKKRNIQLESELSESQTTISSLRHEIASLKRDNLNLYEKTRYLSTYNRAGSMVSPALPYSQDTNPSALQTSNLASSGLTLNRYRSAYESKISPFAAFRGRESASSYKRMSLPERIIFSITRLVLATRLNRNLFASYCAVLHLLVFFSLYWLGSVDCKENIRKIGIAGIKASAGGPLSSDTGNNLWQQDKITEIT</sequence>
<gene>
    <name evidence="15" type="ORF">EPUL_000344</name>
</gene>
<accession>A0A2S4Q1R3</accession>
<keyword evidence="5 12" id="KW-0812">Transmembrane</keyword>
<feature type="domain" description="Cux N-terminal" evidence="14">
    <location>
        <begin position="23"/>
        <end position="135"/>
    </location>
</feature>
<evidence type="ECO:0000256" key="1">
    <source>
        <dbReference type="ARBA" id="ARBA00004409"/>
    </source>
</evidence>
<comment type="similarity">
    <text evidence="2">Belongs to the CASP family.</text>
</comment>
<feature type="coiled-coil region" evidence="10">
    <location>
        <begin position="426"/>
        <end position="467"/>
    </location>
</feature>
<evidence type="ECO:0000313" key="16">
    <source>
        <dbReference type="Proteomes" id="UP000237438"/>
    </source>
</evidence>
<dbReference type="Pfam" id="PF25398">
    <property type="entry name" value="CUX1_N"/>
    <property type="match status" value="1"/>
</dbReference>
<feature type="coiled-coil region" evidence="10">
    <location>
        <begin position="143"/>
        <end position="231"/>
    </location>
</feature>
<dbReference type="PANTHER" id="PTHR14043:SF2">
    <property type="entry name" value="HOMEOBOX PROTEIN CUT"/>
    <property type="match status" value="1"/>
</dbReference>
<evidence type="ECO:0000256" key="10">
    <source>
        <dbReference type="SAM" id="Coils"/>
    </source>
</evidence>
<evidence type="ECO:0000256" key="5">
    <source>
        <dbReference type="ARBA" id="ARBA00022692"/>
    </source>
</evidence>
<name>A0A2S4Q1R3_9PEZI</name>
<feature type="domain" description="CASP C-terminal" evidence="13">
    <location>
        <begin position="434"/>
        <end position="696"/>
    </location>
</feature>
<comment type="caution">
    <text evidence="15">The sequence shown here is derived from an EMBL/GenBank/DDBJ whole genome shotgun (WGS) entry which is preliminary data.</text>
</comment>
<evidence type="ECO:0000256" key="2">
    <source>
        <dbReference type="ARBA" id="ARBA00006415"/>
    </source>
</evidence>
<dbReference type="GO" id="GO:0000139">
    <property type="term" value="C:Golgi membrane"/>
    <property type="evidence" value="ECO:0007669"/>
    <property type="project" value="UniProtKB-SubCell"/>
</dbReference>
<evidence type="ECO:0000313" key="15">
    <source>
        <dbReference type="EMBL" id="POS88202.1"/>
    </source>
</evidence>
<dbReference type="EMBL" id="PEDP01000021">
    <property type="protein sequence ID" value="POS88202.1"/>
    <property type="molecule type" value="Genomic_DNA"/>
</dbReference>
<keyword evidence="4" id="KW-0813">Transport</keyword>
<evidence type="ECO:0000256" key="8">
    <source>
        <dbReference type="ARBA" id="ARBA00023054"/>
    </source>
</evidence>
<keyword evidence="7" id="KW-0333">Golgi apparatus</keyword>
<keyword evidence="16" id="KW-1185">Reference proteome</keyword>
<evidence type="ECO:0000256" key="11">
    <source>
        <dbReference type="SAM" id="MobiDB-lite"/>
    </source>
</evidence>
<evidence type="ECO:0000256" key="9">
    <source>
        <dbReference type="ARBA" id="ARBA00023136"/>
    </source>
</evidence>
<evidence type="ECO:0000256" key="12">
    <source>
        <dbReference type="SAM" id="Phobius"/>
    </source>
</evidence>
<keyword evidence="6 12" id="KW-1133">Transmembrane helix</keyword>
<dbReference type="GO" id="GO:0006891">
    <property type="term" value="P:intra-Golgi vesicle-mediated transport"/>
    <property type="evidence" value="ECO:0007669"/>
    <property type="project" value="InterPro"/>
</dbReference>
<dbReference type="STRING" id="225359.A0A2S4Q1R3"/>
<keyword evidence="8 10" id="KW-0175">Coiled coil</keyword>
<feature type="compositionally biased region" description="Polar residues" evidence="11">
    <location>
        <begin position="485"/>
        <end position="505"/>
    </location>
</feature>
<evidence type="ECO:0000256" key="6">
    <source>
        <dbReference type="ARBA" id="ARBA00022989"/>
    </source>
</evidence>
<feature type="region of interest" description="Disordered" evidence="11">
    <location>
        <begin position="472"/>
        <end position="529"/>
    </location>
</feature>
<dbReference type="Proteomes" id="UP000237438">
    <property type="component" value="Unassembled WGS sequence"/>
</dbReference>
<feature type="coiled-coil region" evidence="10">
    <location>
        <begin position="547"/>
        <end position="581"/>
    </location>
</feature>
<protein>
    <recommendedName>
        <fullName evidence="3">Protein CASP</fullName>
    </recommendedName>
</protein>